<dbReference type="Pfam" id="PF03816">
    <property type="entry name" value="LytR_cpsA_psr"/>
    <property type="match status" value="1"/>
</dbReference>
<dbReference type="NCBIfam" id="TIGR00350">
    <property type="entry name" value="lytR_cpsA_psr"/>
    <property type="match status" value="1"/>
</dbReference>
<dbReference type="OrthoDB" id="305468at2"/>
<comment type="caution">
    <text evidence="3">The sequence shown here is derived from an EMBL/GenBank/DDBJ whole genome shotgun (WGS) entry which is preliminary data.</text>
</comment>
<evidence type="ECO:0000313" key="3">
    <source>
        <dbReference type="EMBL" id="KAB3532775.1"/>
    </source>
</evidence>
<evidence type="ECO:0000259" key="2">
    <source>
        <dbReference type="Pfam" id="PF03816"/>
    </source>
</evidence>
<feature type="domain" description="Cell envelope-related transcriptional attenuator" evidence="2">
    <location>
        <begin position="83"/>
        <end position="234"/>
    </location>
</feature>
<organism evidence="3 4">
    <name type="scientific">Alkaliphilus pronyensis</name>
    <dbReference type="NCBI Taxonomy" id="1482732"/>
    <lineage>
        <taxon>Bacteria</taxon>
        <taxon>Bacillati</taxon>
        <taxon>Bacillota</taxon>
        <taxon>Clostridia</taxon>
        <taxon>Peptostreptococcales</taxon>
        <taxon>Natronincolaceae</taxon>
        <taxon>Alkaliphilus</taxon>
    </lineage>
</organism>
<comment type="similarity">
    <text evidence="1">Belongs to the LytR/CpsA/Psr (LCP) family.</text>
</comment>
<name>A0A6I0F6F2_9FIRM</name>
<dbReference type="InterPro" id="IPR004474">
    <property type="entry name" value="LytR_CpsA_psr"/>
</dbReference>
<sequence length="317" mass="35890">MMKKWQISLIAFVCLLLLSSLMYGVSLYHKYKATLRAISITEDVNSNTNSNNENQHDEAITDMPFILLLNGISARKQLDDGGRSDTIMLALIDAPQKKVTLISIPRDSYVEIPEYGMKKINAAYPIGGSKLLEETLENWLAIDIHGFVSIDFDGFIKLVDLIGGIEVEVTRYMEYDDPTDGTNIRLSPGRQTLEGKKALDYVRFRHSNDGNHASDYDRMKRQQEALGGLVDKVSSFKSLTKLNSMMDIMGNNVKTTLTPKEIQDLIKAFAAFSTEDLEKTSIQGEGYYINGGWYEKIPQEELERVKLIMKDFIYTKE</sequence>
<keyword evidence="4" id="KW-1185">Reference proteome</keyword>
<dbReference type="PANTHER" id="PTHR33392">
    <property type="entry name" value="POLYISOPRENYL-TEICHOIC ACID--PEPTIDOGLYCAN TEICHOIC ACID TRANSFERASE TAGU"/>
    <property type="match status" value="1"/>
</dbReference>
<evidence type="ECO:0000256" key="1">
    <source>
        <dbReference type="ARBA" id="ARBA00006068"/>
    </source>
</evidence>
<proteinExistence type="inferred from homology"/>
<reference evidence="3 4" key="1">
    <citation type="submission" date="2019-10" db="EMBL/GenBank/DDBJ databases">
        <title>Alkaliphilus serpentinus sp. nov. and Alkaliphilus pronyensis sp. nov., two novel anaerobic alkaliphilic species isolated from the serpentinized-hosted hydrothermal field of the Prony Bay (New Caledonia).</title>
        <authorList>
            <person name="Postec A."/>
        </authorList>
    </citation>
    <scope>NUCLEOTIDE SEQUENCE [LARGE SCALE GENOMIC DNA]</scope>
    <source>
        <strain evidence="3 4">LacV</strain>
    </source>
</reference>
<dbReference type="InterPro" id="IPR050922">
    <property type="entry name" value="LytR/CpsA/Psr_CW_biosynth"/>
</dbReference>
<dbReference type="Gene3D" id="3.40.630.190">
    <property type="entry name" value="LCP protein"/>
    <property type="match status" value="1"/>
</dbReference>
<gene>
    <name evidence="3" type="ORF">F8154_11560</name>
</gene>
<dbReference type="AlphaFoldDB" id="A0A6I0F6F2"/>
<accession>A0A6I0F6F2</accession>
<dbReference type="EMBL" id="WBZC01000046">
    <property type="protein sequence ID" value="KAB3532775.1"/>
    <property type="molecule type" value="Genomic_DNA"/>
</dbReference>
<dbReference type="Proteomes" id="UP000432715">
    <property type="component" value="Unassembled WGS sequence"/>
</dbReference>
<dbReference type="PANTHER" id="PTHR33392:SF6">
    <property type="entry name" value="POLYISOPRENYL-TEICHOIC ACID--PEPTIDOGLYCAN TEICHOIC ACID TRANSFERASE TAGU"/>
    <property type="match status" value="1"/>
</dbReference>
<protein>
    <submittedName>
        <fullName evidence="3">LytR family transcriptional regulator</fullName>
    </submittedName>
</protein>
<evidence type="ECO:0000313" key="4">
    <source>
        <dbReference type="Proteomes" id="UP000432715"/>
    </source>
</evidence>